<evidence type="ECO:0000256" key="7">
    <source>
        <dbReference type="SAM" id="MobiDB-lite"/>
    </source>
</evidence>
<evidence type="ECO:0000256" key="3">
    <source>
        <dbReference type="ARBA" id="ARBA00004370"/>
    </source>
</evidence>
<keyword evidence="8" id="KW-0560">Oxidoreductase</keyword>
<dbReference type="PANTHER" id="PTHR48182">
    <property type="entry name" value="PROTEIN SERAC1"/>
    <property type="match status" value="1"/>
</dbReference>
<dbReference type="InterPro" id="IPR036318">
    <property type="entry name" value="FAD-bd_PCMH-like_sf"/>
</dbReference>
<dbReference type="EMBL" id="JAVFKD010000012">
    <property type="protein sequence ID" value="KAK5994162.1"/>
    <property type="molecule type" value="Genomic_DNA"/>
</dbReference>
<evidence type="ECO:0000256" key="6">
    <source>
        <dbReference type="ARBA" id="ARBA00023136"/>
    </source>
</evidence>
<dbReference type="SUPFAM" id="SSF53474">
    <property type="entry name" value="alpha/beta-Hydrolases"/>
    <property type="match status" value="1"/>
</dbReference>
<keyword evidence="4" id="KW-0256">Endoplasmic reticulum</keyword>
<dbReference type="Gene3D" id="1.25.40.10">
    <property type="entry name" value="Tetratricopeptide repeat domain"/>
    <property type="match status" value="1"/>
</dbReference>
<comment type="subcellular location">
    <subcellularLocation>
        <location evidence="2">Endoplasmic reticulum</location>
    </subcellularLocation>
    <subcellularLocation>
        <location evidence="3">Membrane</location>
    </subcellularLocation>
    <subcellularLocation>
        <location evidence="1">Mitochondrion</location>
    </subcellularLocation>
</comment>
<proteinExistence type="predicted"/>
<keyword evidence="8" id="KW-0503">Monooxygenase</keyword>
<dbReference type="GO" id="GO:0004497">
    <property type="term" value="F:monooxygenase activity"/>
    <property type="evidence" value="ECO:0007669"/>
    <property type="project" value="UniProtKB-KW"/>
</dbReference>
<evidence type="ECO:0000256" key="5">
    <source>
        <dbReference type="ARBA" id="ARBA00023128"/>
    </source>
</evidence>
<dbReference type="Gene3D" id="3.30.465.10">
    <property type="match status" value="1"/>
</dbReference>
<name>A0ABR0SPS1_9HYPO</name>
<gene>
    <name evidence="8" type="ORF">PT974_07603</name>
</gene>
<keyword evidence="5" id="KW-0496">Mitochondrion</keyword>
<feature type="compositionally biased region" description="Basic and acidic residues" evidence="7">
    <location>
        <begin position="53"/>
        <end position="68"/>
    </location>
</feature>
<feature type="region of interest" description="Disordered" evidence="7">
    <location>
        <begin position="40"/>
        <end position="68"/>
    </location>
</feature>
<evidence type="ECO:0000256" key="1">
    <source>
        <dbReference type="ARBA" id="ARBA00004173"/>
    </source>
</evidence>
<dbReference type="Proteomes" id="UP001338125">
    <property type="component" value="Unassembled WGS sequence"/>
</dbReference>
<sequence>MTKIHRNGFTQVGIGKEGIKTGLYQFNIIFVHGLRGHPQRTWGRGPADDGDSDDNKHDYGRSSKRPNESRAVAPFKFLFRRKRQEPTTRTTNDLDPLLQKPFWPEEFLATDIPEARIWTYGYNADVIEGVFQANNGNSISQHGRDLAVQFDREIDNDQPVVFIAHSLGGIVVKDAIRRSKACQSRTRLIIFLGTPHRGSSYAGWGKTASNLVRLVLQDSNKKIVETLEVNSEVLDNIQEEFKQLADIHRFKIHSFQEARAVSGIKGLNAKVVDDFSSKVDLPSTLETVESIDADHRQMVKCTSKDDDRYRAILGVLKQSIRSGHLWAASVVSSQPQTPTYYGQAHTEAVAPGSSAKANCNPVHMYYGNVGSYTSTSQQSLFSIERRSTSFSDMRSDSGSSTLYEEDTRQVDMSLLSQQRKEQIRLHLLQRGPSPSLGSATKGDSQTAHLEIVLFHVRTFYTRGNFDPTPKVLKPQFWKDVANSIYFFKVSDLPKARRLLQDTAASNSSHLFTQGVTTMLIEILSTLSSLNTAANPDVRKTLLRYLNLLAAKQLPRENPIAFILRSLHEGMDSADWSLQALTFIVDRLCTTLEPPNELRLLAQHRLIALLRRGGHSDQALRACKAALGDIRSVLGPGSLQERKTARHLEHIYIDQEDWVSALDVCFDIVGHHVGDSVSPNPDPQHHDECSVWTMEDIAKIYECTGNLGQAIAWLKQARISGGIVWGGKVALEHIQDKLIELLTKCGKTAEADSNTSILKPGCVVAPKSTTDVLKIVKVLVKYLYQFAVKSGGHNANPSANSINRGVSIDLGGLNAASLARDHSNISFTGGICENVGIGGVSLGGGQNLFQAQRGWVIDNILNYKVVLASGQVVNANSKSYTDLFKALKGGNTNFSIITNIKLAAFDFQGI</sequence>
<dbReference type="Gene3D" id="3.30.43.10">
    <property type="entry name" value="Uridine Diphospho-n-acetylenolpyruvylglucosamine Reductase, domain 2"/>
    <property type="match status" value="1"/>
</dbReference>
<evidence type="ECO:0000256" key="2">
    <source>
        <dbReference type="ARBA" id="ARBA00004240"/>
    </source>
</evidence>
<dbReference type="SUPFAM" id="SSF56176">
    <property type="entry name" value="FAD-binding/transporter-associated domain-like"/>
    <property type="match status" value="1"/>
</dbReference>
<dbReference type="InterPro" id="IPR011990">
    <property type="entry name" value="TPR-like_helical_dom_sf"/>
</dbReference>
<organism evidence="8 9">
    <name type="scientific">Cladobotryum mycophilum</name>
    <dbReference type="NCBI Taxonomy" id="491253"/>
    <lineage>
        <taxon>Eukaryota</taxon>
        <taxon>Fungi</taxon>
        <taxon>Dikarya</taxon>
        <taxon>Ascomycota</taxon>
        <taxon>Pezizomycotina</taxon>
        <taxon>Sordariomycetes</taxon>
        <taxon>Hypocreomycetidae</taxon>
        <taxon>Hypocreales</taxon>
        <taxon>Hypocreaceae</taxon>
        <taxon>Cladobotryum</taxon>
    </lineage>
</organism>
<keyword evidence="6" id="KW-0472">Membrane</keyword>
<protein>
    <submittedName>
        <fullName evidence="8">FAD-dependent monooxygenase prx3</fullName>
    </submittedName>
</protein>
<evidence type="ECO:0000313" key="8">
    <source>
        <dbReference type="EMBL" id="KAK5994162.1"/>
    </source>
</evidence>
<evidence type="ECO:0000256" key="4">
    <source>
        <dbReference type="ARBA" id="ARBA00022824"/>
    </source>
</evidence>
<dbReference type="PANTHER" id="PTHR48182:SF2">
    <property type="entry name" value="PROTEIN SERAC1"/>
    <property type="match status" value="1"/>
</dbReference>
<keyword evidence="9" id="KW-1185">Reference proteome</keyword>
<evidence type="ECO:0000313" key="9">
    <source>
        <dbReference type="Proteomes" id="UP001338125"/>
    </source>
</evidence>
<dbReference type="InterPro" id="IPR016167">
    <property type="entry name" value="FAD-bd_PCMH_sub1"/>
</dbReference>
<accession>A0ABR0SPS1</accession>
<dbReference type="InterPro" id="IPR016169">
    <property type="entry name" value="FAD-bd_PCMH_sub2"/>
</dbReference>
<reference evidence="8 9" key="1">
    <citation type="submission" date="2024-01" db="EMBL/GenBank/DDBJ databases">
        <title>Complete genome of Cladobotryum mycophilum ATHUM6906.</title>
        <authorList>
            <person name="Christinaki A.C."/>
            <person name="Myridakis A.I."/>
            <person name="Kouvelis V.N."/>
        </authorList>
    </citation>
    <scope>NUCLEOTIDE SEQUENCE [LARGE SCALE GENOMIC DNA]</scope>
    <source>
        <strain evidence="8 9">ATHUM6906</strain>
    </source>
</reference>
<dbReference type="Gene3D" id="3.40.50.1820">
    <property type="entry name" value="alpha/beta hydrolase"/>
    <property type="match status" value="1"/>
</dbReference>
<dbReference type="InterPro" id="IPR029058">
    <property type="entry name" value="AB_hydrolase_fold"/>
</dbReference>
<dbReference type="InterPro" id="IPR052374">
    <property type="entry name" value="SERAC1"/>
</dbReference>
<comment type="caution">
    <text evidence="8">The sequence shown here is derived from an EMBL/GenBank/DDBJ whole genome shotgun (WGS) entry which is preliminary data.</text>
</comment>